<keyword evidence="3" id="KW-1185">Reference proteome</keyword>
<feature type="domain" description="HTH luxR-type" evidence="1">
    <location>
        <begin position="150"/>
        <end position="207"/>
    </location>
</feature>
<dbReference type="InterPro" id="IPR036388">
    <property type="entry name" value="WH-like_DNA-bd_sf"/>
</dbReference>
<sequence length="220" mass="24784">MFMAEGNAIYSVVSNAIRNGDPLEDLLEPLPDAIYLTSRDGRLEWANSSFLYLFAGSLDRSVQLPPVDITYDPLTRMSDDMIVGGCDALEFQYKSYDVRHRAIILRTVKRSLADCGDPRIAIFGMTRVVEIVDPTGEDPTARIKRLWGCYQGLSERDQGVLTGLARGEKLKDVAKRMRITEKTVDNRRKAALKILGLRSQVDLVAMFVRFHDRGYGNFGF</sequence>
<dbReference type="Pfam" id="PF00196">
    <property type="entry name" value="GerE"/>
    <property type="match status" value="1"/>
</dbReference>
<dbReference type="Gene3D" id="1.10.10.10">
    <property type="entry name" value="Winged helix-like DNA-binding domain superfamily/Winged helix DNA-binding domain"/>
    <property type="match status" value="1"/>
</dbReference>
<dbReference type="AlphaFoldDB" id="A0A5B9R2U3"/>
<dbReference type="SUPFAM" id="SSF55785">
    <property type="entry name" value="PYP-like sensor domain (PAS domain)"/>
    <property type="match status" value="1"/>
</dbReference>
<reference evidence="2 3" key="1">
    <citation type="submission" date="2019-08" db="EMBL/GenBank/DDBJ databases">
        <title>Deep-cultivation of Planctomycetes and their phenomic and genomic characterization uncovers novel biology.</title>
        <authorList>
            <person name="Wiegand S."/>
            <person name="Jogler M."/>
            <person name="Boedeker C."/>
            <person name="Pinto D."/>
            <person name="Vollmers J."/>
            <person name="Rivas-Marin E."/>
            <person name="Kohn T."/>
            <person name="Peeters S.H."/>
            <person name="Heuer A."/>
            <person name="Rast P."/>
            <person name="Oberbeckmann S."/>
            <person name="Bunk B."/>
            <person name="Jeske O."/>
            <person name="Meyerdierks A."/>
            <person name="Storesund J.E."/>
            <person name="Kallscheuer N."/>
            <person name="Luecker S."/>
            <person name="Lage O.M."/>
            <person name="Pohl T."/>
            <person name="Merkel B.J."/>
            <person name="Hornburger P."/>
            <person name="Mueller R.-W."/>
            <person name="Bruemmer F."/>
            <person name="Labrenz M."/>
            <person name="Spormann A.M."/>
            <person name="Op den Camp H."/>
            <person name="Overmann J."/>
            <person name="Amann R."/>
            <person name="Jetten M.S.M."/>
            <person name="Mascher T."/>
            <person name="Medema M.H."/>
            <person name="Devos D.P."/>
            <person name="Kaster A.-K."/>
            <person name="Ovreas L."/>
            <person name="Rohde M."/>
            <person name="Galperin M.Y."/>
            <person name="Jogler C."/>
        </authorList>
    </citation>
    <scope>NUCLEOTIDE SEQUENCE [LARGE SCALE GENOMIC DNA]</scope>
    <source>
        <strain evidence="2 3">UC8</strain>
    </source>
</reference>
<evidence type="ECO:0000259" key="1">
    <source>
        <dbReference type="SMART" id="SM00421"/>
    </source>
</evidence>
<dbReference type="SUPFAM" id="SSF46894">
    <property type="entry name" value="C-terminal effector domain of the bipartite response regulators"/>
    <property type="match status" value="1"/>
</dbReference>
<dbReference type="Proteomes" id="UP000325286">
    <property type="component" value="Chromosome"/>
</dbReference>
<organism evidence="2 3">
    <name type="scientific">Roseimaritima ulvae</name>
    <dbReference type="NCBI Taxonomy" id="980254"/>
    <lineage>
        <taxon>Bacteria</taxon>
        <taxon>Pseudomonadati</taxon>
        <taxon>Planctomycetota</taxon>
        <taxon>Planctomycetia</taxon>
        <taxon>Pirellulales</taxon>
        <taxon>Pirellulaceae</taxon>
        <taxon>Roseimaritima</taxon>
    </lineage>
</organism>
<protein>
    <submittedName>
        <fullName evidence="2">Bacterial regulatory protein, luxR family</fullName>
    </submittedName>
</protein>
<dbReference type="InterPro" id="IPR016032">
    <property type="entry name" value="Sig_transdc_resp-reg_C-effctor"/>
</dbReference>
<name>A0A5B9R2U3_9BACT</name>
<dbReference type="InterPro" id="IPR035965">
    <property type="entry name" value="PAS-like_dom_sf"/>
</dbReference>
<dbReference type="InterPro" id="IPR000792">
    <property type="entry name" value="Tscrpt_reg_LuxR_C"/>
</dbReference>
<dbReference type="GO" id="GO:0003677">
    <property type="term" value="F:DNA binding"/>
    <property type="evidence" value="ECO:0007669"/>
    <property type="project" value="InterPro"/>
</dbReference>
<dbReference type="SMART" id="SM00421">
    <property type="entry name" value="HTH_LUXR"/>
    <property type="match status" value="1"/>
</dbReference>
<accession>A0A5B9R2U3</accession>
<dbReference type="KEGG" id="rul:UC8_26500"/>
<evidence type="ECO:0000313" key="2">
    <source>
        <dbReference type="EMBL" id="QEG40633.1"/>
    </source>
</evidence>
<dbReference type="RefSeq" id="WP_068130687.1">
    <property type="nucleotide sequence ID" value="NZ_CP042914.1"/>
</dbReference>
<dbReference type="OrthoDB" id="260983at2"/>
<proteinExistence type="predicted"/>
<gene>
    <name evidence="2" type="ORF">UC8_26500</name>
</gene>
<dbReference type="EMBL" id="CP042914">
    <property type="protein sequence ID" value="QEG40633.1"/>
    <property type="molecule type" value="Genomic_DNA"/>
</dbReference>
<evidence type="ECO:0000313" key="3">
    <source>
        <dbReference type="Proteomes" id="UP000325286"/>
    </source>
</evidence>
<dbReference type="GO" id="GO:0006355">
    <property type="term" value="P:regulation of DNA-templated transcription"/>
    <property type="evidence" value="ECO:0007669"/>
    <property type="project" value="InterPro"/>
</dbReference>